<proteinExistence type="predicted"/>
<organism evidence="1 2">
    <name type="scientific">Lentinula raphanica</name>
    <dbReference type="NCBI Taxonomy" id="153919"/>
    <lineage>
        <taxon>Eukaryota</taxon>
        <taxon>Fungi</taxon>
        <taxon>Dikarya</taxon>
        <taxon>Basidiomycota</taxon>
        <taxon>Agaricomycotina</taxon>
        <taxon>Agaricomycetes</taxon>
        <taxon>Agaricomycetidae</taxon>
        <taxon>Agaricales</taxon>
        <taxon>Marasmiineae</taxon>
        <taxon>Omphalotaceae</taxon>
        <taxon>Lentinula</taxon>
    </lineage>
</organism>
<gene>
    <name evidence="1" type="ORF">F5878DRAFT_636456</name>
</gene>
<dbReference type="AlphaFoldDB" id="A0AA38NUK6"/>
<evidence type="ECO:0000313" key="1">
    <source>
        <dbReference type="EMBL" id="KAJ3830906.1"/>
    </source>
</evidence>
<sequence>MSVDPFFRLLKEDDLVPTGMNPHSGEETVSLESTVSAVLWKALVDMAKSVFHASGTPLGGEIRQEYLQRVGMDMPPVLTSIIPFLTQNNPISYSIPRTQAEWNFYSAQNMLRVLSSWITICQYRCYKMAEAGIDPLWTWTRTLTEGIIPPPENFFFSTPPMSTATTTFYDPRLPTFDPRLIESIPSLDLVLHPTESHYAKHFPGFDAFTRNVLEAPEECSGDSFCLGTLEGSLARMDIRED</sequence>
<name>A0AA38NUK6_9AGAR</name>
<accession>A0AA38NUK6</accession>
<dbReference type="Proteomes" id="UP001163846">
    <property type="component" value="Unassembled WGS sequence"/>
</dbReference>
<dbReference type="EMBL" id="MU808057">
    <property type="protein sequence ID" value="KAJ3830906.1"/>
    <property type="molecule type" value="Genomic_DNA"/>
</dbReference>
<reference evidence="1" key="1">
    <citation type="submission" date="2022-08" db="EMBL/GenBank/DDBJ databases">
        <authorList>
            <consortium name="DOE Joint Genome Institute"/>
            <person name="Min B."/>
            <person name="Riley R."/>
            <person name="Sierra-Patev S."/>
            <person name="Naranjo-Ortiz M."/>
            <person name="Looney B."/>
            <person name="Konkel Z."/>
            <person name="Slot J.C."/>
            <person name="Sakamoto Y."/>
            <person name="Steenwyk J.L."/>
            <person name="Rokas A."/>
            <person name="Carro J."/>
            <person name="Camarero S."/>
            <person name="Ferreira P."/>
            <person name="Molpeceres G."/>
            <person name="Ruiz-Duenas F.J."/>
            <person name="Serrano A."/>
            <person name="Henrissat B."/>
            <person name="Drula E."/>
            <person name="Hughes K.W."/>
            <person name="Mata J.L."/>
            <person name="Ishikawa N.K."/>
            <person name="Vargas-Isla R."/>
            <person name="Ushijima S."/>
            <person name="Smith C.A."/>
            <person name="Ahrendt S."/>
            <person name="Andreopoulos W."/>
            <person name="He G."/>
            <person name="Labutti K."/>
            <person name="Lipzen A."/>
            <person name="Ng V."/>
            <person name="Sandor L."/>
            <person name="Barry K."/>
            <person name="Martinez A.T."/>
            <person name="Xiao Y."/>
            <person name="Gibbons J.G."/>
            <person name="Terashima K."/>
            <person name="Hibbett D.S."/>
            <person name="Grigoriev I.V."/>
        </authorList>
    </citation>
    <scope>NUCLEOTIDE SEQUENCE</scope>
    <source>
        <strain evidence="1">TFB9207</strain>
    </source>
</reference>
<keyword evidence="2" id="KW-1185">Reference proteome</keyword>
<protein>
    <submittedName>
        <fullName evidence="1">Uncharacterized protein</fullName>
    </submittedName>
</protein>
<evidence type="ECO:0000313" key="2">
    <source>
        <dbReference type="Proteomes" id="UP001163846"/>
    </source>
</evidence>
<comment type="caution">
    <text evidence="1">The sequence shown here is derived from an EMBL/GenBank/DDBJ whole genome shotgun (WGS) entry which is preliminary data.</text>
</comment>